<dbReference type="AlphaFoldDB" id="A0A1H9XTP0"/>
<accession>A0A1H9XTP0</accession>
<evidence type="ECO:0000313" key="1">
    <source>
        <dbReference type="EMBL" id="SES49538.1"/>
    </source>
</evidence>
<dbReference type="EMBL" id="FOHB01000013">
    <property type="protein sequence ID" value="SES49538.1"/>
    <property type="molecule type" value="Genomic_DNA"/>
</dbReference>
<organism evidence="1 2">
    <name type="scientific">Pedococcus cremeus</name>
    <dbReference type="NCBI Taxonomy" id="587636"/>
    <lineage>
        <taxon>Bacteria</taxon>
        <taxon>Bacillati</taxon>
        <taxon>Actinomycetota</taxon>
        <taxon>Actinomycetes</taxon>
        <taxon>Micrococcales</taxon>
        <taxon>Intrasporangiaceae</taxon>
        <taxon>Pedococcus</taxon>
    </lineage>
</organism>
<proteinExistence type="predicted"/>
<reference evidence="2" key="1">
    <citation type="submission" date="2016-10" db="EMBL/GenBank/DDBJ databases">
        <authorList>
            <person name="Varghese N."/>
            <person name="Submissions S."/>
        </authorList>
    </citation>
    <scope>NUCLEOTIDE SEQUENCE [LARGE SCALE GENOMIC DNA]</scope>
    <source>
        <strain evidence="2">CGMCC 1.6963</strain>
    </source>
</reference>
<dbReference type="OrthoDB" id="4393931at2"/>
<dbReference type="Pfam" id="PF18845">
    <property type="entry name" value="baeRF_family3"/>
    <property type="match status" value="1"/>
</dbReference>
<sequence length="372" mass="39762">MSVSMPQGTGVENLGHVDLLSREELRRLAAASGPCVSIFLPTARFGPETLSGPSRLRGLLSEATTRLAERGVDARQAEALLAPARSLVGDEPFWQGLSDGLALFCAPGVSARFRVPVAFTEEVAVGEAFRVRPLLPVSAADGLFHVLALAQNSVRVLAATRLTVGELPVPGLPGSMAEAIPQEEMQRYGQSHSVGGNGTKFHGQGNEADYDKVALDRYFRAVDGPLVARLGNTNGDVPLVLACVGYYAPLYRHVSRYPAIWPKAVEGNPEELTAARLHDAAWALVEEHFAERGREWLERYHHQMGTGRTANGAADVLAAARDGRVDTLLLDAEAADGSELDEALAAAVRHDGRVVCLPATDLGTEPAALLRW</sequence>
<dbReference type="Proteomes" id="UP000199019">
    <property type="component" value="Unassembled WGS sequence"/>
</dbReference>
<dbReference type="InterPro" id="IPR041289">
    <property type="entry name" value="Bact_RF_family3"/>
</dbReference>
<dbReference type="RefSeq" id="WP_143056351.1">
    <property type="nucleotide sequence ID" value="NZ_FOHB01000013.1"/>
</dbReference>
<keyword evidence="2" id="KW-1185">Reference proteome</keyword>
<name>A0A1H9XTP0_9MICO</name>
<evidence type="ECO:0000313" key="2">
    <source>
        <dbReference type="Proteomes" id="UP000199019"/>
    </source>
</evidence>
<gene>
    <name evidence="1" type="ORF">SAMN05216199_0403</name>
</gene>
<protein>
    <submittedName>
        <fullName evidence="1">Uncharacterized protein</fullName>
    </submittedName>
</protein>
<dbReference type="STRING" id="587636.SAMN05216199_0403"/>